<dbReference type="Proteomes" id="UP001163046">
    <property type="component" value="Unassembled WGS sequence"/>
</dbReference>
<reference evidence="3" key="1">
    <citation type="submission" date="2023-01" db="EMBL/GenBank/DDBJ databases">
        <title>Genome assembly of the deep-sea coral Lophelia pertusa.</title>
        <authorList>
            <person name="Herrera S."/>
            <person name="Cordes E."/>
        </authorList>
    </citation>
    <scope>NUCLEOTIDE SEQUENCE</scope>
    <source>
        <strain evidence="3">USNM1676648</strain>
        <tissue evidence="3">Polyp</tissue>
    </source>
</reference>
<organism evidence="3 4">
    <name type="scientific">Desmophyllum pertusum</name>
    <dbReference type="NCBI Taxonomy" id="174260"/>
    <lineage>
        <taxon>Eukaryota</taxon>
        <taxon>Metazoa</taxon>
        <taxon>Cnidaria</taxon>
        <taxon>Anthozoa</taxon>
        <taxon>Hexacorallia</taxon>
        <taxon>Scleractinia</taxon>
        <taxon>Caryophylliina</taxon>
        <taxon>Caryophylliidae</taxon>
        <taxon>Desmophyllum</taxon>
    </lineage>
</organism>
<feature type="domain" description="Capsule synthesis protein CapA" evidence="2">
    <location>
        <begin position="3"/>
        <end position="255"/>
    </location>
</feature>
<evidence type="ECO:0000259" key="2">
    <source>
        <dbReference type="SMART" id="SM00854"/>
    </source>
</evidence>
<dbReference type="Pfam" id="PF09587">
    <property type="entry name" value="PGA_cap"/>
    <property type="match status" value="1"/>
</dbReference>
<evidence type="ECO:0000256" key="1">
    <source>
        <dbReference type="ARBA" id="ARBA00005662"/>
    </source>
</evidence>
<comment type="caution">
    <text evidence="3">The sequence shown here is derived from an EMBL/GenBank/DDBJ whole genome shotgun (WGS) entry which is preliminary data.</text>
</comment>
<dbReference type="OrthoDB" id="5947431at2759"/>
<protein>
    <recommendedName>
        <fullName evidence="2">Capsule synthesis protein CapA domain-containing protein</fullName>
    </recommendedName>
</protein>
<dbReference type="SMART" id="SM00854">
    <property type="entry name" value="PGA_cap"/>
    <property type="match status" value="1"/>
</dbReference>
<dbReference type="InterPro" id="IPR029052">
    <property type="entry name" value="Metallo-depent_PP-like"/>
</dbReference>
<dbReference type="InterPro" id="IPR052169">
    <property type="entry name" value="CW_Biosynth-Accessory"/>
</dbReference>
<feature type="non-terminal residue" evidence="3">
    <location>
        <position position="296"/>
    </location>
</feature>
<name>A0A9W9ZIS8_9CNID</name>
<proteinExistence type="inferred from homology"/>
<gene>
    <name evidence="3" type="ORF">OS493_036623</name>
</gene>
<evidence type="ECO:0000313" key="4">
    <source>
        <dbReference type="Proteomes" id="UP001163046"/>
    </source>
</evidence>
<dbReference type="InterPro" id="IPR019079">
    <property type="entry name" value="Capsule_synth_CapA"/>
</dbReference>
<dbReference type="SUPFAM" id="SSF56300">
    <property type="entry name" value="Metallo-dependent phosphatases"/>
    <property type="match status" value="1"/>
</dbReference>
<comment type="similarity">
    <text evidence="1">Belongs to the CapA family.</text>
</comment>
<dbReference type="AlphaFoldDB" id="A0A9W9ZIS8"/>
<evidence type="ECO:0000313" key="3">
    <source>
        <dbReference type="EMBL" id="KAJ7382190.1"/>
    </source>
</evidence>
<dbReference type="PANTHER" id="PTHR33393:SF11">
    <property type="entry name" value="POLYGLUTAMINE SYNTHESIS ACCESSORY PROTEIN RV0574C-RELATED"/>
    <property type="match status" value="1"/>
</dbReference>
<dbReference type="Gene3D" id="3.60.21.10">
    <property type="match status" value="1"/>
</dbReference>
<accession>A0A9W9ZIS8</accession>
<sequence>QVSLLFVGDISFSGPVKYYVEHNYHSYNDTFSDVTPFIREADISIANLESPFVNKDMHRYEVAKAVNLDSSPEAVSALRYKPLLSCIALFSFAGFDVVTLANNHLNDFGSIGANFTVQVLKEAGIRYIGVNYGKLNSPQEPLIMEKNGIRIGFLAYCNTYREQNEPKIFNKKRSLFASGPAFYQDEIATRDVEKLKKVVYGRLGIKPDKQLIEAYEGNALGNCEILKSSRLFQVTVARNGVLGAKYIPLKILFDPETKRLHPEPIKQAKWIDVCGDEDKECQECYKPDNMHEDKLN</sequence>
<dbReference type="EMBL" id="MU825935">
    <property type="protein sequence ID" value="KAJ7382190.1"/>
    <property type="molecule type" value="Genomic_DNA"/>
</dbReference>
<dbReference type="PANTHER" id="PTHR33393">
    <property type="entry name" value="POLYGLUTAMINE SYNTHESIS ACCESSORY PROTEIN RV0574C-RELATED"/>
    <property type="match status" value="1"/>
</dbReference>
<keyword evidence="4" id="KW-1185">Reference proteome</keyword>